<name>A0A0F3NFI7_ANAPH</name>
<reference evidence="1 2" key="1">
    <citation type="submission" date="2015-01" db="EMBL/GenBank/DDBJ databases">
        <title>Genome Sequencing of Rickettsiales.</title>
        <authorList>
            <person name="Daugherty S.C."/>
            <person name="Su Q."/>
            <person name="Abolude K."/>
            <person name="Beier-Sexton M."/>
            <person name="Carlyon J.A."/>
            <person name="Carter R."/>
            <person name="Day N.P."/>
            <person name="Dumler S.J."/>
            <person name="Dyachenko V."/>
            <person name="Godinez A."/>
            <person name="Kurtti T.J."/>
            <person name="Lichay M."/>
            <person name="Mullins K.E."/>
            <person name="Ott S."/>
            <person name="Pappas-Brown V."/>
            <person name="Paris D.H."/>
            <person name="Patel P."/>
            <person name="Richards A.L."/>
            <person name="Sadzewicz L."/>
            <person name="Sears K."/>
            <person name="Seidman D."/>
            <person name="Sengamalay N."/>
            <person name="Stenos J."/>
            <person name="Tallon L.J."/>
            <person name="Vincent G."/>
            <person name="Fraser C.M."/>
            <person name="Munderloh U."/>
            <person name="Dunning-Hotopp J.C."/>
        </authorList>
    </citation>
    <scope>NUCLEOTIDE SEQUENCE [LARGE SCALE GENOMIC DNA]</scope>
    <source>
        <strain evidence="1 2">ApNP</strain>
    </source>
</reference>
<gene>
    <name evidence="1" type="ORF">APHNP_0425</name>
</gene>
<accession>A0A0F3NFI7</accession>
<comment type="caution">
    <text evidence="1">The sequence shown here is derived from an EMBL/GenBank/DDBJ whole genome shotgun (WGS) entry which is preliminary data.</text>
</comment>
<organism evidence="1 2">
    <name type="scientific">Anaplasma phagocytophilum str. ApNP</name>
    <dbReference type="NCBI Taxonomy" id="1359153"/>
    <lineage>
        <taxon>Bacteria</taxon>
        <taxon>Pseudomonadati</taxon>
        <taxon>Pseudomonadota</taxon>
        <taxon>Alphaproteobacteria</taxon>
        <taxon>Rickettsiales</taxon>
        <taxon>Anaplasmataceae</taxon>
        <taxon>Anaplasma</taxon>
        <taxon>phagocytophilum group</taxon>
    </lineage>
</organism>
<dbReference type="AlphaFoldDB" id="A0A0F3NFI7"/>
<protein>
    <submittedName>
        <fullName evidence="1">Uncharacterized protein</fullName>
    </submittedName>
</protein>
<proteinExistence type="predicted"/>
<evidence type="ECO:0000313" key="2">
    <source>
        <dbReference type="Proteomes" id="UP000033385"/>
    </source>
</evidence>
<dbReference type="Proteomes" id="UP000033385">
    <property type="component" value="Unassembled WGS sequence"/>
</dbReference>
<evidence type="ECO:0000313" key="1">
    <source>
        <dbReference type="EMBL" id="KJV66800.1"/>
    </source>
</evidence>
<dbReference type="EMBL" id="LANW01000001">
    <property type="protein sequence ID" value="KJV66800.1"/>
    <property type="molecule type" value="Genomic_DNA"/>
</dbReference>
<sequence length="65" mass="7235">MVCDVLRSTFTATKSCLGGKSPARTTEEQIAGDLDHKGWIQIGSMMQRKQKIKNMVWVASANHSR</sequence>